<dbReference type="Proteomes" id="UP000707731">
    <property type="component" value="Unassembled WGS sequence"/>
</dbReference>
<dbReference type="PROSITE" id="PS00099">
    <property type="entry name" value="THIOLASE_3"/>
    <property type="match status" value="1"/>
</dbReference>
<evidence type="ECO:0000256" key="2">
    <source>
        <dbReference type="ARBA" id="ARBA00012705"/>
    </source>
</evidence>
<comment type="similarity">
    <text evidence="1 6">Belongs to the thiolase-like superfamily. Thiolase family.</text>
</comment>
<dbReference type="CDD" id="cd00751">
    <property type="entry name" value="thiolase"/>
    <property type="match status" value="1"/>
</dbReference>
<dbReference type="PANTHER" id="PTHR18919">
    <property type="entry name" value="ACETYL-COA C-ACYLTRANSFERASE"/>
    <property type="match status" value="1"/>
</dbReference>
<evidence type="ECO:0000256" key="6">
    <source>
        <dbReference type="RuleBase" id="RU003557"/>
    </source>
</evidence>
<dbReference type="EMBL" id="JADLQN010000004">
    <property type="protein sequence ID" value="MBF6357059.1"/>
    <property type="molecule type" value="Genomic_DNA"/>
</dbReference>
<evidence type="ECO:0000256" key="4">
    <source>
        <dbReference type="ARBA" id="ARBA00023315"/>
    </source>
</evidence>
<dbReference type="Pfam" id="PF00108">
    <property type="entry name" value="Thiolase_N"/>
    <property type="match status" value="1"/>
</dbReference>
<dbReference type="InterPro" id="IPR020617">
    <property type="entry name" value="Thiolase_C"/>
</dbReference>
<dbReference type="SUPFAM" id="SSF53901">
    <property type="entry name" value="Thiolase-like"/>
    <property type="match status" value="2"/>
</dbReference>
<reference evidence="9 10" key="1">
    <citation type="submission" date="2020-10" db="EMBL/GenBank/DDBJ databases">
        <title>Identification of Nocardia species via Next-generation sequencing and recognition of intraspecies genetic diversity.</title>
        <authorList>
            <person name="Li P."/>
            <person name="Li P."/>
            <person name="Lu B."/>
        </authorList>
    </citation>
    <scope>NUCLEOTIDE SEQUENCE [LARGE SCALE GENOMIC DNA]</scope>
    <source>
        <strain evidence="9 10">BJ06-0143</strain>
    </source>
</reference>
<dbReference type="RefSeq" id="WP_195003894.1">
    <property type="nucleotide sequence ID" value="NZ_JADLQN010000004.1"/>
</dbReference>
<evidence type="ECO:0000259" key="7">
    <source>
        <dbReference type="Pfam" id="PF00108"/>
    </source>
</evidence>
<dbReference type="InterPro" id="IPR002155">
    <property type="entry name" value="Thiolase"/>
</dbReference>
<comment type="caution">
    <text evidence="9">The sequence shown here is derived from an EMBL/GenBank/DDBJ whole genome shotgun (WGS) entry which is preliminary data.</text>
</comment>
<evidence type="ECO:0000313" key="10">
    <source>
        <dbReference type="Proteomes" id="UP000707731"/>
    </source>
</evidence>
<evidence type="ECO:0000256" key="1">
    <source>
        <dbReference type="ARBA" id="ARBA00010982"/>
    </source>
</evidence>
<evidence type="ECO:0000256" key="5">
    <source>
        <dbReference type="ARBA" id="ARBA00040529"/>
    </source>
</evidence>
<feature type="domain" description="Thiolase C-terminal" evidence="8">
    <location>
        <begin position="270"/>
        <end position="390"/>
    </location>
</feature>
<gene>
    <name evidence="9" type="ORF">IU449_21350</name>
</gene>
<dbReference type="PIRSF" id="PIRSF000429">
    <property type="entry name" value="Ac-CoA_Ac_transf"/>
    <property type="match status" value="1"/>
</dbReference>
<dbReference type="NCBIfam" id="TIGR01930">
    <property type="entry name" value="AcCoA-C-Actrans"/>
    <property type="match status" value="1"/>
</dbReference>
<dbReference type="EC" id="2.3.1.9" evidence="2"/>
<keyword evidence="3 6" id="KW-0808">Transferase</keyword>
<sequence length="405" mass="41924">MTPQAYIYDAVRTPFGRFGGAFAETRTDDLAAATLRAVVERTGLDPALVDEVVLGNANGAGEENRNVARMAALLAGLPVSVPGTTVNRLCGSSLDAAMIGSRAIETGDADIVLTGGAESMTRAPWVLPKPSRAFPAGDTELVSTTLGWRLVNPAMPKEWTVSLGECNEQLREIHGVSRERQDEFAARSHRSAHAAWESGFYDDLVVGVPGVDLVRDESIRPDSTPQTLANLKPSFRGDGTITAGNASPLSDGSSAVLLGSAAAANRIGREPVARIAGRGIHAVEPHRFGYAPVEAAEKALARAGISWSDVGAVELNEAFAVQSLVCLDAWKVDPEIVNTRGGAIALGHPLGASGGRILGTLAAVLRAGGHRWGVAAICIGVGQGLAVVLENTASGSTASGNEETA</sequence>
<dbReference type="PROSITE" id="PS00737">
    <property type="entry name" value="THIOLASE_2"/>
    <property type="match status" value="1"/>
</dbReference>
<evidence type="ECO:0000259" key="8">
    <source>
        <dbReference type="Pfam" id="PF02803"/>
    </source>
</evidence>
<dbReference type="PANTHER" id="PTHR18919:SF107">
    <property type="entry name" value="ACETYL-COA ACETYLTRANSFERASE, CYTOSOLIC"/>
    <property type="match status" value="1"/>
</dbReference>
<keyword evidence="4 6" id="KW-0012">Acyltransferase</keyword>
<evidence type="ECO:0000256" key="3">
    <source>
        <dbReference type="ARBA" id="ARBA00022679"/>
    </source>
</evidence>
<organism evidence="9 10">
    <name type="scientific">Nocardia higoensis</name>
    <dbReference type="NCBI Taxonomy" id="228599"/>
    <lineage>
        <taxon>Bacteria</taxon>
        <taxon>Bacillati</taxon>
        <taxon>Actinomycetota</taxon>
        <taxon>Actinomycetes</taxon>
        <taxon>Mycobacteriales</taxon>
        <taxon>Nocardiaceae</taxon>
        <taxon>Nocardia</taxon>
    </lineage>
</organism>
<dbReference type="InterPro" id="IPR020610">
    <property type="entry name" value="Thiolase_AS"/>
</dbReference>
<accession>A0ABS0DJ99</accession>
<dbReference type="InterPro" id="IPR016039">
    <property type="entry name" value="Thiolase-like"/>
</dbReference>
<dbReference type="Gene3D" id="3.40.47.10">
    <property type="match status" value="1"/>
</dbReference>
<dbReference type="InterPro" id="IPR020613">
    <property type="entry name" value="Thiolase_CS"/>
</dbReference>
<feature type="domain" description="Thiolase N-terminal" evidence="7">
    <location>
        <begin position="6"/>
        <end position="260"/>
    </location>
</feature>
<dbReference type="InterPro" id="IPR020616">
    <property type="entry name" value="Thiolase_N"/>
</dbReference>
<name>A0ABS0DJ99_9NOCA</name>
<keyword evidence="10" id="KW-1185">Reference proteome</keyword>
<dbReference type="Pfam" id="PF02803">
    <property type="entry name" value="Thiolase_C"/>
    <property type="match status" value="1"/>
</dbReference>
<proteinExistence type="inferred from homology"/>
<protein>
    <recommendedName>
        <fullName evidence="5">Probable acetyl-CoA acetyltransferase</fullName>
        <ecNumber evidence="2">2.3.1.9</ecNumber>
    </recommendedName>
</protein>
<evidence type="ECO:0000313" key="9">
    <source>
        <dbReference type="EMBL" id="MBF6357059.1"/>
    </source>
</evidence>